<evidence type="ECO:0000313" key="2">
    <source>
        <dbReference type="EMBL" id="GHF15959.1"/>
    </source>
</evidence>
<feature type="compositionally biased region" description="Polar residues" evidence="1">
    <location>
        <begin position="64"/>
        <end position="79"/>
    </location>
</feature>
<dbReference type="EMBL" id="BNBC01000073">
    <property type="protein sequence ID" value="GHF15959.1"/>
    <property type="molecule type" value="Genomic_DNA"/>
</dbReference>
<feature type="region of interest" description="Disordered" evidence="1">
    <location>
        <begin position="50"/>
        <end position="83"/>
    </location>
</feature>
<reference evidence="2" key="2">
    <citation type="submission" date="2020-09" db="EMBL/GenBank/DDBJ databases">
        <authorList>
            <person name="Sun Q."/>
            <person name="Ohkuma M."/>
        </authorList>
    </citation>
    <scope>NUCLEOTIDE SEQUENCE</scope>
    <source>
        <strain evidence="2">JCM 3302</strain>
    </source>
</reference>
<dbReference type="Proteomes" id="UP000641386">
    <property type="component" value="Unassembled WGS sequence"/>
</dbReference>
<accession>A0A919AN66</accession>
<name>A0A919AN66_9ACTN</name>
<protein>
    <submittedName>
        <fullName evidence="2">Uncharacterized protein</fullName>
    </submittedName>
</protein>
<feature type="region of interest" description="Disordered" evidence="1">
    <location>
        <begin position="1"/>
        <end position="23"/>
    </location>
</feature>
<comment type="caution">
    <text evidence="2">The sequence shown here is derived from an EMBL/GenBank/DDBJ whole genome shotgun (WGS) entry which is preliminary data.</text>
</comment>
<evidence type="ECO:0000313" key="3">
    <source>
        <dbReference type="Proteomes" id="UP000641386"/>
    </source>
</evidence>
<evidence type="ECO:0000256" key="1">
    <source>
        <dbReference type="SAM" id="MobiDB-lite"/>
    </source>
</evidence>
<gene>
    <name evidence="2" type="ORF">GCM10014715_84040</name>
</gene>
<sequence>MHAHGTRNRLSEEPDTASRGMAAPSAPVQRMLTLQRIAGNAAVARAVETGRHGHGPGCGHKNVEGTSPTAQRAATQHPNGTEPAVQRTTVALGDAATVQRATEDVQDLLTVRYWESTNNFAKLTKAVNNKLKGNAGKKGKGGKKGSNSEGTGSPRMPEKVLNDTIPGLLRELRDMPATGAQLKLFRTMPTEEADAILEWQAEKKDATEDWMRNPPKGKVALAFREDERVGAIPVRGHLGDEQQAGVYYDKGDDKSRASKRTLMFVLKPDAHKLFFSPQYMALSETGTAPTAIRNSDKVEGHKFPRAAGGEGNLPGYIGVKSESHGDLSIVVNNQATRLLFQAFLSEVVEV</sequence>
<feature type="region of interest" description="Disordered" evidence="1">
    <location>
        <begin position="131"/>
        <end position="159"/>
    </location>
</feature>
<organism evidence="2 3">
    <name type="scientific">Streptomyces spiralis</name>
    <dbReference type="NCBI Taxonomy" id="66376"/>
    <lineage>
        <taxon>Bacteria</taxon>
        <taxon>Bacillati</taxon>
        <taxon>Actinomycetota</taxon>
        <taxon>Actinomycetes</taxon>
        <taxon>Kitasatosporales</taxon>
        <taxon>Streptomycetaceae</taxon>
        <taxon>Streptomyces</taxon>
    </lineage>
</organism>
<dbReference type="AlphaFoldDB" id="A0A919AN66"/>
<keyword evidence="3" id="KW-1185">Reference proteome</keyword>
<proteinExistence type="predicted"/>
<reference evidence="2" key="1">
    <citation type="journal article" date="2014" name="Int. J. Syst. Evol. Microbiol.">
        <title>Complete genome sequence of Corynebacterium casei LMG S-19264T (=DSM 44701T), isolated from a smear-ripened cheese.</title>
        <authorList>
            <consortium name="US DOE Joint Genome Institute (JGI-PGF)"/>
            <person name="Walter F."/>
            <person name="Albersmeier A."/>
            <person name="Kalinowski J."/>
            <person name="Ruckert C."/>
        </authorList>
    </citation>
    <scope>NUCLEOTIDE SEQUENCE</scope>
    <source>
        <strain evidence="2">JCM 3302</strain>
    </source>
</reference>